<dbReference type="EMBL" id="NPBS01000013">
    <property type="protein sequence ID" value="PAF27456.1"/>
    <property type="molecule type" value="Genomic_DNA"/>
</dbReference>
<evidence type="ECO:0000313" key="3">
    <source>
        <dbReference type="Proteomes" id="UP000216133"/>
    </source>
</evidence>
<evidence type="ECO:0000313" key="1">
    <source>
        <dbReference type="EMBL" id="PAE87625.1"/>
    </source>
</evidence>
<reference evidence="3 4" key="1">
    <citation type="submission" date="2017-07" db="EMBL/GenBank/DDBJ databases">
        <title>Isolation and whole genome analysis of endospore-forming bacteria from heroin.</title>
        <authorList>
            <person name="Kalinowski J."/>
            <person name="Ahrens B."/>
            <person name="Al-Dilaimi A."/>
            <person name="Winkler A."/>
            <person name="Wibberg D."/>
            <person name="Schleenbecker U."/>
            <person name="Ruckert C."/>
            <person name="Wolfel R."/>
            <person name="Grass G."/>
        </authorList>
    </citation>
    <scope>NUCLEOTIDE SEQUENCE [LARGE SCALE GENOMIC DNA]</scope>
    <source>
        <strain evidence="2 3">7523-2</strain>
        <strain evidence="1 4">7539</strain>
    </source>
</reference>
<dbReference type="Proteomes" id="UP000216207">
    <property type="component" value="Unassembled WGS sequence"/>
</dbReference>
<dbReference type="EMBL" id="NPCC01000032">
    <property type="protein sequence ID" value="PAE87625.1"/>
    <property type="molecule type" value="Genomic_DNA"/>
</dbReference>
<organism evidence="1 4">
    <name type="scientific">Shouchella clausii</name>
    <name type="common">Alkalihalobacillus clausii</name>
    <dbReference type="NCBI Taxonomy" id="79880"/>
    <lineage>
        <taxon>Bacteria</taxon>
        <taxon>Bacillati</taxon>
        <taxon>Bacillota</taxon>
        <taxon>Bacilli</taxon>
        <taxon>Bacillales</taxon>
        <taxon>Bacillaceae</taxon>
        <taxon>Shouchella</taxon>
    </lineage>
</organism>
<accession>A0A268NX78</accession>
<name>A0A268NX78_SHOCL</name>
<dbReference type="AlphaFoldDB" id="A0A268NX78"/>
<dbReference type="RefSeq" id="WP_062750885.1">
    <property type="nucleotide sequence ID" value="NZ_NPBS01000013.1"/>
</dbReference>
<sequence length="77" mass="8953">MRIIERRILKSLQHVTKRLPSTLTPKDSRFVIDAINAAMAALIAAEEPINKTRRCYDQAERITEDLDAFVQYKENHK</sequence>
<comment type="caution">
    <text evidence="1">The sequence shown here is derived from an EMBL/GenBank/DDBJ whole genome shotgun (WGS) entry which is preliminary data.</text>
</comment>
<evidence type="ECO:0000313" key="2">
    <source>
        <dbReference type="EMBL" id="PAF27456.1"/>
    </source>
</evidence>
<dbReference type="Proteomes" id="UP000216133">
    <property type="component" value="Unassembled WGS sequence"/>
</dbReference>
<evidence type="ECO:0000313" key="4">
    <source>
        <dbReference type="Proteomes" id="UP000216207"/>
    </source>
</evidence>
<proteinExistence type="predicted"/>
<gene>
    <name evidence="2" type="ORF">CHH61_03415</name>
    <name evidence="1" type="ORF">CHH72_17205</name>
</gene>
<protein>
    <submittedName>
        <fullName evidence="1">Uncharacterized protein</fullName>
    </submittedName>
</protein>